<dbReference type="Proteomes" id="UP000824202">
    <property type="component" value="Unassembled WGS sequence"/>
</dbReference>
<organism evidence="1 2">
    <name type="scientific">Candidatus Odoribacter faecigallinarum</name>
    <dbReference type="NCBI Taxonomy" id="2838706"/>
    <lineage>
        <taxon>Bacteria</taxon>
        <taxon>Pseudomonadati</taxon>
        <taxon>Bacteroidota</taxon>
        <taxon>Bacteroidia</taxon>
        <taxon>Bacteroidales</taxon>
        <taxon>Odoribacteraceae</taxon>
        <taxon>Odoribacter</taxon>
    </lineage>
</organism>
<dbReference type="AlphaFoldDB" id="A0A9D2ABV8"/>
<gene>
    <name evidence="1" type="ORF">H9863_08100</name>
</gene>
<reference evidence="1" key="1">
    <citation type="journal article" date="2021" name="PeerJ">
        <title>Extensive microbial diversity within the chicken gut microbiome revealed by metagenomics and culture.</title>
        <authorList>
            <person name="Gilroy R."/>
            <person name="Ravi A."/>
            <person name="Getino M."/>
            <person name="Pursley I."/>
            <person name="Horton D.L."/>
            <person name="Alikhan N.F."/>
            <person name="Baker D."/>
            <person name="Gharbi K."/>
            <person name="Hall N."/>
            <person name="Watson M."/>
            <person name="Adriaenssens E.M."/>
            <person name="Foster-Nyarko E."/>
            <person name="Jarju S."/>
            <person name="Secka A."/>
            <person name="Antonio M."/>
            <person name="Oren A."/>
            <person name="Chaudhuri R.R."/>
            <person name="La Ragione R."/>
            <person name="Hildebrand F."/>
            <person name="Pallen M.J."/>
        </authorList>
    </citation>
    <scope>NUCLEOTIDE SEQUENCE</scope>
    <source>
        <strain evidence="1">23274</strain>
    </source>
</reference>
<protein>
    <submittedName>
        <fullName evidence="1">Uncharacterized protein</fullName>
    </submittedName>
</protein>
<accession>A0A9D2ABV8</accession>
<comment type="caution">
    <text evidence="1">The sequence shown here is derived from an EMBL/GenBank/DDBJ whole genome shotgun (WGS) entry which is preliminary data.</text>
</comment>
<evidence type="ECO:0000313" key="2">
    <source>
        <dbReference type="Proteomes" id="UP000824202"/>
    </source>
</evidence>
<proteinExistence type="predicted"/>
<evidence type="ECO:0000313" key="1">
    <source>
        <dbReference type="EMBL" id="HIX04058.1"/>
    </source>
</evidence>
<dbReference type="EMBL" id="DXFT01000157">
    <property type="protein sequence ID" value="HIX04058.1"/>
    <property type="molecule type" value="Genomic_DNA"/>
</dbReference>
<sequence length="130" mass="15237">MNDTYFLKIEVDLPVQMKLIDSILDVEHDGEENGAWILSMDYDEVFGDLPIYYISNFVGLLKGKYGELEKIGIKRDKISVWRCVYGAGEVFMEYWPEEMEMLAKEGLHFRIMVCQEENEPLNPFLPHFDC</sequence>
<name>A0A9D2ABV8_9BACT</name>
<reference evidence="1" key="2">
    <citation type="submission" date="2021-04" db="EMBL/GenBank/DDBJ databases">
        <authorList>
            <person name="Gilroy R."/>
        </authorList>
    </citation>
    <scope>NUCLEOTIDE SEQUENCE</scope>
    <source>
        <strain evidence="1">23274</strain>
    </source>
</reference>